<evidence type="ECO:0000313" key="2">
    <source>
        <dbReference type="Proteomes" id="UP001458880"/>
    </source>
</evidence>
<evidence type="ECO:0000313" key="1">
    <source>
        <dbReference type="EMBL" id="KAK9744623.1"/>
    </source>
</evidence>
<dbReference type="AlphaFoldDB" id="A0AAW1ME58"/>
<keyword evidence="2" id="KW-1185">Reference proteome</keyword>
<dbReference type="InterPro" id="IPR005312">
    <property type="entry name" value="DUF1759"/>
</dbReference>
<dbReference type="Pfam" id="PF03564">
    <property type="entry name" value="DUF1759"/>
    <property type="match status" value="1"/>
</dbReference>
<comment type="caution">
    <text evidence="1">The sequence shown here is derived from an EMBL/GenBank/DDBJ whole genome shotgun (WGS) entry which is preliminary data.</text>
</comment>
<organism evidence="1 2">
    <name type="scientific">Popillia japonica</name>
    <name type="common">Japanese beetle</name>
    <dbReference type="NCBI Taxonomy" id="7064"/>
    <lineage>
        <taxon>Eukaryota</taxon>
        <taxon>Metazoa</taxon>
        <taxon>Ecdysozoa</taxon>
        <taxon>Arthropoda</taxon>
        <taxon>Hexapoda</taxon>
        <taxon>Insecta</taxon>
        <taxon>Pterygota</taxon>
        <taxon>Neoptera</taxon>
        <taxon>Endopterygota</taxon>
        <taxon>Coleoptera</taxon>
        <taxon>Polyphaga</taxon>
        <taxon>Scarabaeiformia</taxon>
        <taxon>Scarabaeidae</taxon>
        <taxon>Rutelinae</taxon>
        <taxon>Popillia</taxon>
    </lineage>
</organism>
<proteinExistence type="predicted"/>
<dbReference type="Proteomes" id="UP001458880">
    <property type="component" value="Unassembled WGS sequence"/>
</dbReference>
<sequence length="305" mass="34836">MSAPTVETLIKKRGIIKAKLTRFSNYLNTLAADKISDDERALLQSKVTKLDAIFSDFSAIQYEIGVLDDNADMHEAESEEFEEKFFKSHSTAHSILQKTAYIDTSGVNVNCESMHQKSRNVKKPPINLPTFDGSFVNVNCESMHQKSRNVKKPPINLPTFDGSFDKWYHFRDLFKSMIHSDSSLSNVEKLHYLNISLKGEAAVILNSMLSNVEKLHYLNISLKGEAAVILNSISISDDNYSVAWDLLHERFENKQLIVQSHIQALLNINSIKRESYKSLRELLDNLVWHVKALEKLDLPVKHWDD</sequence>
<protein>
    <submittedName>
        <fullName evidence="1">Uncharacterized protein</fullName>
    </submittedName>
</protein>
<gene>
    <name evidence="1" type="ORF">QE152_g7585</name>
</gene>
<accession>A0AAW1ME58</accession>
<dbReference type="PANTHER" id="PTHR22954:SF3">
    <property type="entry name" value="PROTEIN CBG08539"/>
    <property type="match status" value="1"/>
</dbReference>
<reference evidence="1 2" key="1">
    <citation type="journal article" date="2024" name="BMC Genomics">
        <title>De novo assembly and annotation of Popillia japonica's genome with initial clues to its potential as an invasive pest.</title>
        <authorList>
            <person name="Cucini C."/>
            <person name="Boschi S."/>
            <person name="Funari R."/>
            <person name="Cardaioli E."/>
            <person name="Iannotti N."/>
            <person name="Marturano G."/>
            <person name="Paoli F."/>
            <person name="Bruttini M."/>
            <person name="Carapelli A."/>
            <person name="Frati F."/>
            <person name="Nardi F."/>
        </authorList>
    </citation>
    <scope>NUCLEOTIDE SEQUENCE [LARGE SCALE GENOMIC DNA]</scope>
    <source>
        <strain evidence="1">DMR45628</strain>
    </source>
</reference>
<dbReference type="EMBL" id="JASPKY010000056">
    <property type="protein sequence ID" value="KAK9744623.1"/>
    <property type="molecule type" value="Genomic_DNA"/>
</dbReference>
<dbReference type="PANTHER" id="PTHR22954">
    <property type="entry name" value="RETROVIRAL PROTEASE-RELATED"/>
    <property type="match status" value="1"/>
</dbReference>
<name>A0AAW1ME58_POPJA</name>